<organism evidence="2 3">
    <name type="scientific">Mycobacterium conspicuum</name>
    <dbReference type="NCBI Taxonomy" id="44010"/>
    <lineage>
        <taxon>Bacteria</taxon>
        <taxon>Bacillati</taxon>
        <taxon>Actinomycetota</taxon>
        <taxon>Actinomycetes</taxon>
        <taxon>Mycobacteriales</taxon>
        <taxon>Mycobacteriaceae</taxon>
        <taxon>Mycobacterium</taxon>
    </lineage>
</organism>
<protein>
    <submittedName>
        <fullName evidence="2">Uncharacterized protein</fullName>
    </submittedName>
</protein>
<evidence type="ECO:0000313" key="2">
    <source>
        <dbReference type="EMBL" id="BBZ39686.1"/>
    </source>
</evidence>
<proteinExistence type="predicted"/>
<dbReference type="AlphaFoldDB" id="A0A7I7YDA1"/>
<gene>
    <name evidence="2" type="ORF">MCNS_27490</name>
</gene>
<reference evidence="2 3" key="1">
    <citation type="journal article" date="2019" name="Emerg. Microbes Infect.">
        <title>Comprehensive subspecies identification of 175 nontuberculous mycobacteria species based on 7547 genomic profiles.</title>
        <authorList>
            <person name="Matsumoto Y."/>
            <person name="Kinjo T."/>
            <person name="Motooka D."/>
            <person name="Nabeya D."/>
            <person name="Jung N."/>
            <person name="Uechi K."/>
            <person name="Horii T."/>
            <person name="Iida T."/>
            <person name="Fujita J."/>
            <person name="Nakamura S."/>
        </authorList>
    </citation>
    <scope>NUCLEOTIDE SEQUENCE [LARGE SCALE GENOMIC DNA]</scope>
    <source>
        <strain evidence="2 3">JCM 14738</strain>
    </source>
</reference>
<evidence type="ECO:0000256" key="1">
    <source>
        <dbReference type="SAM" id="MobiDB-lite"/>
    </source>
</evidence>
<evidence type="ECO:0000313" key="3">
    <source>
        <dbReference type="Proteomes" id="UP000467385"/>
    </source>
</evidence>
<feature type="region of interest" description="Disordered" evidence="1">
    <location>
        <begin position="1"/>
        <end position="36"/>
    </location>
</feature>
<dbReference type="EMBL" id="AP022613">
    <property type="protein sequence ID" value="BBZ39686.1"/>
    <property type="molecule type" value="Genomic_DNA"/>
</dbReference>
<keyword evidence="3" id="KW-1185">Reference proteome</keyword>
<dbReference type="Proteomes" id="UP000467385">
    <property type="component" value="Chromosome"/>
</dbReference>
<sequence length="141" mass="14388">MACAGSANAPVPPRSDNRSTAIAEYPAPASRPATDRTQSFRPLFSWITSTAPLELAVCDHAACSWPLGPGQLIGWVGSRWAIPGGCGGPSGPGGYDGAVDGLAASSGFSLQDAMSAAEAVVVNPSRPSLLSVSRRVSRPPR</sequence>
<name>A0A7I7YDA1_9MYCO</name>
<accession>A0A7I7YDA1</accession>